<dbReference type="KEGG" id="buz:AYM40_06665"/>
<organism evidence="1 2">
    <name type="scientific">Paraburkholderia phytofirmans OLGA172</name>
    <dbReference type="NCBI Taxonomy" id="1417228"/>
    <lineage>
        <taxon>Bacteria</taxon>
        <taxon>Pseudomonadati</taxon>
        <taxon>Pseudomonadota</taxon>
        <taxon>Betaproteobacteria</taxon>
        <taxon>Burkholderiales</taxon>
        <taxon>Burkholderiaceae</taxon>
        <taxon>Paraburkholderia</taxon>
    </lineage>
</organism>
<dbReference type="STRING" id="1804984.AYM40_06665"/>
<dbReference type="Proteomes" id="UP000076852">
    <property type="component" value="Chromosome 1"/>
</dbReference>
<sequence length="77" mass="8554">MGYDAAFAAQMRLKASAAMKGSIVGAIYPFICGHWPLYGPDDVAGWHPGVMTRCADRDLRTRDWICDRSREARGHAQ</sequence>
<evidence type="ECO:0000313" key="1">
    <source>
        <dbReference type="EMBL" id="ANB72089.1"/>
    </source>
</evidence>
<dbReference type="EMBL" id="CP014578">
    <property type="protein sequence ID" value="ANB72089.1"/>
    <property type="molecule type" value="Genomic_DNA"/>
</dbReference>
<proteinExistence type="predicted"/>
<name>A0A160FIJ3_9BURK</name>
<evidence type="ECO:0000313" key="2">
    <source>
        <dbReference type="Proteomes" id="UP000076852"/>
    </source>
</evidence>
<gene>
    <name evidence="1" type="ORF">AYM40_06665</name>
</gene>
<keyword evidence="2" id="KW-1185">Reference proteome</keyword>
<accession>A0A160FIJ3</accession>
<protein>
    <submittedName>
        <fullName evidence="1">Uncharacterized protein</fullName>
    </submittedName>
</protein>
<reference evidence="1 2" key="1">
    <citation type="journal article" date="2016" name="Gene">
        <title>PacBio SMRT assembly of a complex multi-replicon genome reveals chlorocatechol degradative operon in a region of genome plasticity.</title>
        <authorList>
            <person name="Ricker N."/>
            <person name="Shen S.Y."/>
            <person name="Goordial J."/>
            <person name="Jin S."/>
            <person name="Fulthorpe R.R."/>
        </authorList>
    </citation>
    <scope>NUCLEOTIDE SEQUENCE [LARGE SCALE GENOMIC DNA]</scope>
    <source>
        <strain evidence="1 2">OLGA172</strain>
    </source>
</reference>
<dbReference type="AlphaFoldDB" id="A0A160FIJ3"/>